<accession>A0ABY6N0H1</accession>
<reference evidence="2" key="1">
    <citation type="submission" date="2022-06" db="EMBL/GenBank/DDBJ databases">
        <title>Alkalimarinus sp. nov., isolated from gut of a Alitta virens.</title>
        <authorList>
            <person name="Yang A.I."/>
            <person name="Shin N.-R."/>
        </authorList>
    </citation>
    <scope>NUCLEOTIDE SEQUENCE</scope>
    <source>
        <strain evidence="2">A2M4</strain>
    </source>
</reference>
<sequence>MFYTIKPALPMGLTVTIDALVAAIHVECASHQQVRLEAFMDYEFTFDEQFNPIAQFSIGHEAIGLWFTEELRKDKQSIADLLDIIRQLEQRQIMQHHIQGKTFQLRLNAEQAEVIALALDIDIDEELPENTELYDQESYAECGTNDFKQAVLDWEQFIH</sequence>
<name>A0ABY6N0H1_9ALTE</name>
<dbReference type="RefSeq" id="WP_265046983.1">
    <property type="nucleotide sequence ID" value="NZ_CP100390.1"/>
</dbReference>
<dbReference type="EMBL" id="CP100390">
    <property type="protein sequence ID" value="UZE95494.1"/>
    <property type="molecule type" value="Genomic_DNA"/>
</dbReference>
<proteinExistence type="inferred from homology"/>
<organism evidence="2 3">
    <name type="scientific">Alkalimarinus alittae</name>
    <dbReference type="NCBI Taxonomy" id="2961619"/>
    <lineage>
        <taxon>Bacteria</taxon>
        <taxon>Pseudomonadati</taxon>
        <taxon>Pseudomonadota</taxon>
        <taxon>Gammaproteobacteria</taxon>
        <taxon>Alteromonadales</taxon>
        <taxon>Alteromonadaceae</taxon>
        <taxon>Alkalimarinus</taxon>
    </lineage>
</organism>
<comment type="similarity">
    <text evidence="1">Belongs to the UPF0231 family.</text>
</comment>
<evidence type="ECO:0000313" key="2">
    <source>
        <dbReference type="EMBL" id="UZE95494.1"/>
    </source>
</evidence>
<evidence type="ECO:0000313" key="3">
    <source>
        <dbReference type="Proteomes" id="UP001163739"/>
    </source>
</evidence>
<dbReference type="InterPro" id="IPR008249">
    <property type="entry name" value="UPF0231"/>
</dbReference>
<dbReference type="Pfam" id="PF06062">
    <property type="entry name" value="UPF0231"/>
    <property type="match status" value="1"/>
</dbReference>
<keyword evidence="3" id="KW-1185">Reference proteome</keyword>
<dbReference type="Proteomes" id="UP001163739">
    <property type="component" value="Chromosome"/>
</dbReference>
<evidence type="ECO:0000256" key="1">
    <source>
        <dbReference type="ARBA" id="ARBA00005367"/>
    </source>
</evidence>
<protein>
    <submittedName>
        <fullName evidence="2">YacL family protein</fullName>
    </submittedName>
</protein>
<gene>
    <name evidence="2" type="ORF">NKI27_15675</name>
</gene>